<keyword evidence="1" id="KW-0677">Repeat</keyword>
<dbReference type="InterPro" id="IPR036420">
    <property type="entry name" value="BRCT_dom_sf"/>
</dbReference>
<dbReference type="FunFam" id="3.40.50.10190:FF:000010">
    <property type="entry name" value="DNA topoisomerase II binding protein 1"/>
    <property type="match status" value="1"/>
</dbReference>
<dbReference type="Pfam" id="PF00533">
    <property type="entry name" value="BRCT"/>
    <property type="match status" value="2"/>
</dbReference>
<evidence type="ECO:0000256" key="1">
    <source>
        <dbReference type="ARBA" id="ARBA00022737"/>
    </source>
</evidence>
<dbReference type="PROSITE" id="PS50172">
    <property type="entry name" value="BRCT"/>
    <property type="match status" value="5"/>
</dbReference>
<feature type="domain" description="BRCT" evidence="3">
    <location>
        <begin position="353"/>
        <end position="445"/>
    </location>
</feature>
<proteinExistence type="predicted"/>
<evidence type="ECO:0000313" key="5">
    <source>
        <dbReference type="RefSeq" id="XP_039117156.1"/>
    </source>
</evidence>
<dbReference type="GeneID" id="120252995"/>
<keyword evidence="4" id="KW-1185">Reference proteome</keyword>
<name>A0AB40AQ78_DIOCR</name>
<feature type="domain" description="BRCT" evidence="3">
    <location>
        <begin position="554"/>
        <end position="642"/>
    </location>
</feature>
<dbReference type="SMART" id="SM00292">
    <property type="entry name" value="BRCT"/>
    <property type="match status" value="6"/>
</dbReference>
<dbReference type="CDD" id="cd00027">
    <property type="entry name" value="BRCT"/>
    <property type="match status" value="1"/>
</dbReference>
<feature type="region of interest" description="Disordered" evidence="2">
    <location>
        <begin position="848"/>
        <end position="955"/>
    </location>
</feature>
<dbReference type="SUPFAM" id="SSF52113">
    <property type="entry name" value="BRCT domain"/>
    <property type="match status" value="5"/>
</dbReference>
<dbReference type="FunFam" id="3.40.50.10190:FF:000061">
    <property type="entry name" value="Transcription coactivator"/>
    <property type="match status" value="1"/>
</dbReference>
<reference evidence="5" key="1">
    <citation type="submission" date="2025-08" db="UniProtKB">
        <authorList>
            <consortium name="RefSeq"/>
        </authorList>
    </citation>
    <scope>IDENTIFICATION</scope>
</reference>
<dbReference type="Pfam" id="PF12738">
    <property type="entry name" value="PTCB-BRCT"/>
    <property type="match status" value="2"/>
</dbReference>
<dbReference type="InterPro" id="IPR059215">
    <property type="entry name" value="BRCT2_TopBP1-like"/>
</dbReference>
<dbReference type="GO" id="GO:0007095">
    <property type="term" value="P:mitotic G2 DNA damage checkpoint signaling"/>
    <property type="evidence" value="ECO:0007669"/>
    <property type="project" value="TreeGrafter"/>
</dbReference>
<sequence length="955" mass="106434">MRPAVFEGASVLLSRSLVPPEAFDAVHDALRLNGAQVFLCCDPSRSAPSEFHVISSIDHEKFEYLRSKGCKLVGPQCVLSCAKECRTLPNQGYTCCLAMDGVKVLASGFEKDEKVKIELLVTAMGGELHTKPSLDIDFVVAKNVLATKYKWALNVLKKPIVNVTWVYQCWTEHRIVPQEPFKVPPFSGLTVCVTKIPADERKEMEKFIVENGGHYSADLTKKCTHLVSDAPGGDKYMVAKRWGHIHIVTRRWVHQSIARKACLDEGFYPVVEAPVSSNNVKTSQKELGNQLQTSEPIPPTEFGDLETTLSQNMSATLSDATKTNSENTDVPVIQKKVEEKIDRSVAEDSETEDNDLYLSNCRILLLGLDEKQLSKSVTMIRRGGGSRHMLLNEKLTHIIIGNPSEMEKKEVRRLAAWGVINVVKATWLEECDLAKRELPVSLRHVVSDMLPPKASTCSTWETAADFCSGKKCKSFSGTSHMPMNTVSEDRTFERGSLAEKEKVRENSEKGLSRSGHAELATSSEQSNRVYSLKSARNDNLKRLFHSSTMGSSRKSSNMFQGQSFCFSSSFPEDRRPEIIEWVREGGGQIIDHYQMMNANFIIETHGSFQGSPVASQSIAVSPHWIRFCLEDGRIQDVGNHVLFSPLCCKVPFPGFEQLRFCVSQYEEKDRLLLRNLCHTLGAKFTEKLTKKVTHLLCKFTSGPKYEAACKWGIHSVTADWITECIKQDAMVSLEPFWPKAATAQDREAGLCTVSQYPTQAARMVIASVPSQRTSDSQVPIECQIADAAGVADQRHSMTLVKRPRLSENNSMNVASGKDRTTEDVKEVSNAVPDVADAIEDLLAQSNKIHDMKSPGGSGCDRSTFSPQHPIISQNNAVPHSNFEIGRPWLSRDSKQENQHNPSGHNRNLGSYDTFSETQTESQVVGYEEDLSGRQKIIDRVRSQSMTMTPDKYTEP</sequence>
<dbReference type="CDD" id="cd17731">
    <property type="entry name" value="BRCT_TopBP1_rpt2_like"/>
    <property type="match status" value="2"/>
</dbReference>
<evidence type="ECO:0000259" key="3">
    <source>
        <dbReference type="PROSITE" id="PS50172"/>
    </source>
</evidence>
<feature type="region of interest" description="Disordered" evidence="2">
    <location>
        <begin position="478"/>
        <end position="531"/>
    </location>
</feature>
<feature type="domain" description="BRCT" evidence="3">
    <location>
        <begin position="655"/>
        <end position="738"/>
    </location>
</feature>
<gene>
    <name evidence="5" type="primary">LOC120252995</name>
</gene>
<feature type="domain" description="BRCT" evidence="3">
    <location>
        <begin position="99"/>
        <end position="183"/>
    </location>
</feature>
<dbReference type="PANTHER" id="PTHR13561">
    <property type="entry name" value="DNA REPLICATION REGULATOR DPB11-RELATED"/>
    <property type="match status" value="1"/>
</dbReference>
<organism evidence="4 5">
    <name type="scientific">Dioscorea cayennensis subsp. rotundata</name>
    <name type="common">White Guinea yam</name>
    <name type="synonym">Dioscorea rotundata</name>
    <dbReference type="NCBI Taxonomy" id="55577"/>
    <lineage>
        <taxon>Eukaryota</taxon>
        <taxon>Viridiplantae</taxon>
        <taxon>Streptophyta</taxon>
        <taxon>Embryophyta</taxon>
        <taxon>Tracheophyta</taxon>
        <taxon>Spermatophyta</taxon>
        <taxon>Magnoliopsida</taxon>
        <taxon>Liliopsida</taxon>
        <taxon>Dioscoreales</taxon>
        <taxon>Dioscoreaceae</taxon>
        <taxon>Dioscorea</taxon>
    </lineage>
</organism>
<feature type="compositionally biased region" description="Polar residues" evidence="2">
    <location>
        <begin position="898"/>
        <end position="922"/>
    </location>
</feature>
<dbReference type="InterPro" id="IPR001357">
    <property type="entry name" value="BRCT_dom"/>
</dbReference>
<dbReference type="Gene3D" id="3.40.50.10190">
    <property type="entry name" value="BRCT domain"/>
    <property type="match status" value="6"/>
</dbReference>
<accession>A0AB40AQ78</accession>
<dbReference type="GO" id="GO:0006270">
    <property type="term" value="P:DNA replication initiation"/>
    <property type="evidence" value="ECO:0007669"/>
    <property type="project" value="TreeGrafter"/>
</dbReference>
<feature type="domain" description="BRCT" evidence="3">
    <location>
        <begin position="181"/>
        <end position="270"/>
    </location>
</feature>
<feature type="compositionally biased region" description="Basic and acidic residues" evidence="2">
    <location>
        <begin position="930"/>
        <end position="941"/>
    </location>
</feature>
<dbReference type="Proteomes" id="UP001515500">
    <property type="component" value="Chromosome 25"/>
</dbReference>
<feature type="compositionally biased region" description="Basic and acidic residues" evidence="2">
    <location>
        <begin position="487"/>
        <end position="511"/>
    </location>
</feature>
<evidence type="ECO:0000256" key="2">
    <source>
        <dbReference type="SAM" id="MobiDB-lite"/>
    </source>
</evidence>
<dbReference type="GO" id="GO:0033314">
    <property type="term" value="P:mitotic DNA replication checkpoint signaling"/>
    <property type="evidence" value="ECO:0007669"/>
    <property type="project" value="TreeGrafter"/>
</dbReference>
<dbReference type="AlphaFoldDB" id="A0AB40AQ78"/>
<protein>
    <submittedName>
        <fullName evidence="5">DNA topoisomerase 2-binding protein 1 isoform X1</fullName>
    </submittedName>
</protein>
<feature type="compositionally biased region" description="Polar residues" evidence="2">
    <location>
        <begin position="860"/>
        <end position="878"/>
    </location>
</feature>
<dbReference type="RefSeq" id="XP_039117156.1">
    <property type="nucleotide sequence ID" value="XM_039261222.1"/>
</dbReference>
<feature type="compositionally biased region" description="Polar residues" evidence="2">
    <location>
        <begin position="520"/>
        <end position="529"/>
    </location>
</feature>
<dbReference type="PANTHER" id="PTHR13561:SF20">
    <property type="entry name" value="DNA TOPOISOMERASE 2-BINDING PROTEIN 1"/>
    <property type="match status" value="1"/>
</dbReference>
<dbReference type="FunFam" id="3.40.50.10190:FF:000057">
    <property type="entry name" value="Transcription coactivator"/>
    <property type="match status" value="1"/>
</dbReference>
<evidence type="ECO:0000313" key="4">
    <source>
        <dbReference type="Proteomes" id="UP001515500"/>
    </source>
</evidence>
<dbReference type="FunFam" id="3.40.50.10190:FF:000052">
    <property type="entry name" value="Transcription coactivator"/>
    <property type="match status" value="1"/>
</dbReference>